<dbReference type="InterPro" id="IPR000504">
    <property type="entry name" value="RRM_dom"/>
</dbReference>
<dbReference type="SUPFAM" id="SSF54928">
    <property type="entry name" value="RNA-binding domain, RBD"/>
    <property type="match status" value="1"/>
</dbReference>
<dbReference type="InterPro" id="IPR012677">
    <property type="entry name" value="Nucleotide-bd_a/b_plait_sf"/>
</dbReference>
<evidence type="ECO:0000259" key="4">
    <source>
        <dbReference type="PROSITE" id="PS50102"/>
    </source>
</evidence>
<sequence length="147" mass="16819">MGPQSGQPRGYAFVTYVNKKDAEKAKESLNNLKLGQKNILVTWAHSISNEEVEKPKPDIHIPALAMSKGEKKTDKMTQIQAIEEKLRLMEHKREVELKINDTVATKPLVISQFQQNKTLAATTTKSSYSIKRNDRHHKPYGRNRPRK</sequence>
<feature type="compositionally biased region" description="Polar residues" evidence="3">
    <location>
        <begin position="121"/>
        <end position="130"/>
    </location>
</feature>
<keyword evidence="1 2" id="KW-0694">RNA-binding</keyword>
<name>A0A9P0B9P1_BRAAE</name>
<feature type="region of interest" description="Disordered" evidence="3">
    <location>
        <begin position="121"/>
        <end position="147"/>
    </location>
</feature>
<accession>A0A9P0B9P1</accession>
<evidence type="ECO:0000256" key="1">
    <source>
        <dbReference type="ARBA" id="ARBA00022884"/>
    </source>
</evidence>
<feature type="compositionally biased region" description="Basic residues" evidence="3">
    <location>
        <begin position="133"/>
        <end position="147"/>
    </location>
</feature>
<dbReference type="GO" id="GO:0003723">
    <property type="term" value="F:RNA binding"/>
    <property type="evidence" value="ECO:0007669"/>
    <property type="project" value="UniProtKB-UniRule"/>
</dbReference>
<reference evidence="5" key="1">
    <citation type="submission" date="2021-12" db="EMBL/GenBank/DDBJ databases">
        <authorList>
            <person name="King R."/>
        </authorList>
    </citation>
    <scope>NUCLEOTIDE SEQUENCE</scope>
</reference>
<feature type="domain" description="RRM" evidence="4">
    <location>
        <begin position="1"/>
        <end position="46"/>
    </location>
</feature>
<dbReference type="AlphaFoldDB" id="A0A9P0B9P1"/>
<dbReference type="Gene3D" id="3.30.70.330">
    <property type="match status" value="1"/>
</dbReference>
<dbReference type="InterPro" id="IPR035979">
    <property type="entry name" value="RBD_domain_sf"/>
</dbReference>
<dbReference type="Proteomes" id="UP001154078">
    <property type="component" value="Chromosome 5"/>
</dbReference>
<evidence type="ECO:0000256" key="2">
    <source>
        <dbReference type="PROSITE-ProRule" id="PRU00176"/>
    </source>
</evidence>
<evidence type="ECO:0000256" key="3">
    <source>
        <dbReference type="SAM" id="MobiDB-lite"/>
    </source>
</evidence>
<organism evidence="5 6">
    <name type="scientific">Brassicogethes aeneus</name>
    <name type="common">Rape pollen beetle</name>
    <name type="synonym">Meligethes aeneus</name>
    <dbReference type="NCBI Taxonomy" id="1431903"/>
    <lineage>
        <taxon>Eukaryota</taxon>
        <taxon>Metazoa</taxon>
        <taxon>Ecdysozoa</taxon>
        <taxon>Arthropoda</taxon>
        <taxon>Hexapoda</taxon>
        <taxon>Insecta</taxon>
        <taxon>Pterygota</taxon>
        <taxon>Neoptera</taxon>
        <taxon>Endopterygota</taxon>
        <taxon>Coleoptera</taxon>
        <taxon>Polyphaga</taxon>
        <taxon>Cucujiformia</taxon>
        <taxon>Nitidulidae</taxon>
        <taxon>Meligethinae</taxon>
        <taxon>Brassicogethes</taxon>
    </lineage>
</organism>
<gene>
    <name evidence="5" type="ORF">MELIAE_LOCUS8011</name>
</gene>
<keyword evidence="6" id="KW-1185">Reference proteome</keyword>
<dbReference type="Pfam" id="PF00076">
    <property type="entry name" value="RRM_1"/>
    <property type="match status" value="1"/>
</dbReference>
<dbReference type="PROSITE" id="PS50102">
    <property type="entry name" value="RRM"/>
    <property type="match status" value="1"/>
</dbReference>
<evidence type="ECO:0000313" key="5">
    <source>
        <dbReference type="EMBL" id="CAH0557247.1"/>
    </source>
</evidence>
<protein>
    <recommendedName>
        <fullName evidence="4">RRM domain-containing protein</fullName>
    </recommendedName>
</protein>
<proteinExistence type="predicted"/>
<dbReference type="OrthoDB" id="6730379at2759"/>
<evidence type="ECO:0000313" key="6">
    <source>
        <dbReference type="Proteomes" id="UP001154078"/>
    </source>
</evidence>
<dbReference type="EMBL" id="OV121136">
    <property type="protein sequence ID" value="CAH0557247.1"/>
    <property type="molecule type" value="Genomic_DNA"/>
</dbReference>